<name>F4CNM8_PSEUX</name>
<dbReference type="eggNOG" id="COG4425">
    <property type="taxonomic scope" value="Bacteria"/>
</dbReference>
<dbReference type="STRING" id="675635.Psed_6225"/>
<gene>
    <name evidence="3" type="ordered locus">Psed_6225</name>
</gene>
<feature type="transmembrane region" description="Helical" evidence="1">
    <location>
        <begin position="46"/>
        <end position="73"/>
    </location>
</feature>
<organism evidence="3 4">
    <name type="scientific">Pseudonocardia dioxanivorans (strain ATCC 55486 / DSM 44775 / JCM 13855 / CB1190)</name>
    <dbReference type="NCBI Taxonomy" id="675635"/>
    <lineage>
        <taxon>Bacteria</taxon>
        <taxon>Bacillati</taxon>
        <taxon>Actinomycetota</taxon>
        <taxon>Actinomycetes</taxon>
        <taxon>Pseudonocardiales</taxon>
        <taxon>Pseudonocardiaceae</taxon>
        <taxon>Pseudonocardia</taxon>
    </lineage>
</organism>
<dbReference type="InterPro" id="IPR027787">
    <property type="entry name" value="Alpha/beta-hydrolase_catalytic"/>
</dbReference>
<keyword evidence="1" id="KW-0472">Membrane</keyword>
<dbReference type="Proteomes" id="UP000007809">
    <property type="component" value="Chromosome"/>
</dbReference>
<dbReference type="InterPro" id="IPR029058">
    <property type="entry name" value="AB_hydrolase_fold"/>
</dbReference>
<feature type="domain" description="Alpha/beta-hydrolase catalytic" evidence="2">
    <location>
        <begin position="141"/>
        <end position="268"/>
    </location>
</feature>
<sequence>MTALPLGRPLPRPARPTLRATGVVAGAAGGVASLAMPYVLDPGVALRLVVAVLVALQIRLLFAIPAMVVHLVIRLRSRRLHATLCVAVLAAAPLVGAGTPDAPAAPPAPPGLSVAGAEFVAGATAPARITQVTGAPAVEPIRAYASLGDGGTDAARAAAAVDDLRRDGGFTRSTILVAAPTGSGWVDPAAVATVEYLTGGNVATVAVQYADRPSWVEYLEGTGPAERSAAALVTAVRAALDALPAGPRPRLVLFGESLGAIAAAGVADRADATLLAGLPGSANRPAPPHATTILNADDPVGYWSPRLLVAPDGPGPWLPIVTFWQVTGSLPGAQDVPAGHGHRYGGGFAQGFVDAGAVPAPAAATVTAVGRAIDG</sequence>
<proteinExistence type="predicted"/>
<accession>F4CNM8</accession>
<dbReference type="KEGG" id="pdx:Psed_6225"/>
<dbReference type="Pfam" id="PF10081">
    <property type="entry name" value="Abhydrolase_9"/>
    <property type="match status" value="2"/>
</dbReference>
<evidence type="ECO:0000256" key="1">
    <source>
        <dbReference type="SAM" id="Phobius"/>
    </source>
</evidence>
<evidence type="ECO:0000259" key="2">
    <source>
        <dbReference type="Pfam" id="PF10081"/>
    </source>
</evidence>
<reference evidence="3 4" key="1">
    <citation type="journal article" date="2011" name="J. Bacteriol.">
        <title>Genome sequence of the 1,4-dioxane-degrading Pseudonocardia dioxanivorans strain CB1190.</title>
        <authorList>
            <person name="Sales C.M."/>
            <person name="Mahendra S."/>
            <person name="Grostern A."/>
            <person name="Parales R.E."/>
            <person name="Goodwin L.A."/>
            <person name="Woyke T."/>
            <person name="Nolan M."/>
            <person name="Lapidus A."/>
            <person name="Chertkov O."/>
            <person name="Ovchinnikova G."/>
            <person name="Sczyrba A."/>
            <person name="Alvarez-Cohen L."/>
        </authorList>
    </citation>
    <scope>NUCLEOTIDE SEQUENCE [LARGE SCALE GENOMIC DNA]</scope>
    <source>
        <strain evidence="4">ATCC 55486 / DSM 44775 / JCM 13855 / CB1190</strain>
    </source>
</reference>
<keyword evidence="1" id="KW-0812">Transmembrane</keyword>
<feature type="domain" description="Alpha/beta-hydrolase catalytic" evidence="2">
    <location>
        <begin position="293"/>
        <end position="354"/>
    </location>
</feature>
<dbReference type="SUPFAM" id="SSF53474">
    <property type="entry name" value="alpha/beta-Hydrolases"/>
    <property type="match status" value="1"/>
</dbReference>
<keyword evidence="4" id="KW-1185">Reference proteome</keyword>
<evidence type="ECO:0000313" key="4">
    <source>
        <dbReference type="Proteomes" id="UP000007809"/>
    </source>
</evidence>
<evidence type="ECO:0000313" key="3">
    <source>
        <dbReference type="EMBL" id="AEA28326.1"/>
    </source>
</evidence>
<feature type="transmembrane region" description="Helical" evidence="1">
    <location>
        <begin position="20"/>
        <end position="40"/>
    </location>
</feature>
<dbReference type="HOGENOM" id="CLU_023789_1_0_11"/>
<dbReference type="ESTHER" id="pseux-f4cnm8">
    <property type="family name" value="Abhydrolase_9"/>
</dbReference>
<dbReference type="AlphaFoldDB" id="F4CNM8"/>
<dbReference type="EMBL" id="CP002593">
    <property type="protein sequence ID" value="AEA28326.1"/>
    <property type="molecule type" value="Genomic_DNA"/>
</dbReference>
<keyword evidence="1" id="KW-1133">Transmembrane helix</keyword>
<dbReference type="RefSeq" id="WP_013678214.1">
    <property type="nucleotide sequence ID" value="NC_015312.1"/>
</dbReference>
<protein>
    <submittedName>
        <fullName evidence="3">Uncharacterized conserved protein UCP007542</fullName>
    </submittedName>
</protein>